<dbReference type="KEGG" id="pami:JCM7686_3191"/>
<sequence length="236" mass="25470">MRKLWLLIVLLTAPTGASAGPWARAEAESFVALSGERTRDGDGSVNLYAEYGLSRARTLGFQLGRSKQELSATVWLQKAFTRGVDHWAVYTGLGAFRREGHVAPLATLGASWGRGLGDLPLLRHLPGGGWFTAEAELKFAGQAPQDDLASGAGAFAYLTPETTSKAQLTLGWKVASRIDWINQLRFEDRRDQGRAVNWASALVYDLPGPAKAELGVVLPVSGRGEGAVKLGSWFEF</sequence>
<evidence type="ECO:0000313" key="3">
    <source>
        <dbReference type="Proteomes" id="UP000015480"/>
    </source>
</evidence>
<dbReference type="eggNOG" id="ENOG50307R7">
    <property type="taxonomic scope" value="Bacteria"/>
</dbReference>
<keyword evidence="1" id="KW-0732">Signal</keyword>
<dbReference type="Proteomes" id="UP000015480">
    <property type="component" value="Chromosome"/>
</dbReference>
<dbReference type="AlphaFoldDB" id="S5XY37"/>
<protein>
    <recommendedName>
        <fullName evidence="4">Transporter</fullName>
    </recommendedName>
</protein>
<dbReference type="EMBL" id="CP006650">
    <property type="protein sequence ID" value="AGT10227.1"/>
    <property type="molecule type" value="Genomic_DNA"/>
</dbReference>
<keyword evidence="3" id="KW-1185">Reference proteome</keyword>
<feature type="signal peptide" evidence="1">
    <location>
        <begin position="1"/>
        <end position="19"/>
    </location>
</feature>
<dbReference type="STRING" id="1367847.JCM7686_3191"/>
<dbReference type="HOGENOM" id="CLU_085059_0_0_5"/>
<proteinExistence type="predicted"/>
<feature type="chain" id="PRO_5004534589" description="Transporter" evidence="1">
    <location>
        <begin position="20"/>
        <end position="236"/>
    </location>
</feature>
<evidence type="ECO:0008006" key="4">
    <source>
        <dbReference type="Google" id="ProtNLM"/>
    </source>
</evidence>
<organism evidence="2 3">
    <name type="scientific">Paracoccus aminophilus JCM 7686</name>
    <dbReference type="NCBI Taxonomy" id="1367847"/>
    <lineage>
        <taxon>Bacteria</taxon>
        <taxon>Pseudomonadati</taxon>
        <taxon>Pseudomonadota</taxon>
        <taxon>Alphaproteobacteria</taxon>
        <taxon>Rhodobacterales</taxon>
        <taxon>Paracoccaceae</taxon>
        <taxon>Paracoccus</taxon>
    </lineage>
</organism>
<accession>S5XY37</accession>
<dbReference type="OrthoDB" id="7857490at2"/>
<dbReference type="PATRIC" id="fig|1367847.3.peg.3218"/>
<reference evidence="2 3" key="1">
    <citation type="journal article" date="2014" name="BMC Genomics">
        <title>Architecture and functions of a multipartite genome of the methylotrophic bacterium Paracoccus aminophilus JCM 7686, containing primary and secondary chromids.</title>
        <authorList>
            <person name="Dziewit L."/>
            <person name="Czarnecki J."/>
            <person name="Wibberg D."/>
            <person name="Radlinska M."/>
            <person name="Mrozek P."/>
            <person name="Szymczak M."/>
            <person name="Schluter A."/>
            <person name="Puhler A."/>
            <person name="Bartosik D."/>
        </authorList>
    </citation>
    <scope>NUCLEOTIDE SEQUENCE [LARGE SCALE GENOMIC DNA]</scope>
    <source>
        <strain evidence="2">JCM 7686</strain>
    </source>
</reference>
<gene>
    <name evidence="2" type="ORF">JCM7686_3191</name>
</gene>
<evidence type="ECO:0000313" key="2">
    <source>
        <dbReference type="EMBL" id="AGT10227.1"/>
    </source>
</evidence>
<name>S5XY37_PARAH</name>
<evidence type="ECO:0000256" key="1">
    <source>
        <dbReference type="SAM" id="SignalP"/>
    </source>
</evidence>
<dbReference type="RefSeq" id="WP_020951864.1">
    <property type="nucleotide sequence ID" value="NC_022041.1"/>
</dbReference>